<dbReference type="AlphaFoldDB" id="E8T1Z3"/>
<dbReference type="GO" id="GO:0016024">
    <property type="term" value="P:CDP-diacylglycerol biosynthetic process"/>
    <property type="evidence" value="ECO:0007669"/>
    <property type="project" value="UniProtKB-UniPathway"/>
</dbReference>
<dbReference type="UniPathway" id="UPA00557">
    <property type="reaction ID" value="UER00614"/>
</dbReference>
<comment type="catalytic activity">
    <reaction evidence="1 18">
        <text>a 1,2-diacyl-sn-glycero-3-phosphate + CTP + H(+) = a CDP-1,2-diacyl-sn-glycerol + diphosphate</text>
        <dbReference type="Rhea" id="RHEA:16229"/>
        <dbReference type="ChEBI" id="CHEBI:15378"/>
        <dbReference type="ChEBI" id="CHEBI:33019"/>
        <dbReference type="ChEBI" id="CHEBI:37563"/>
        <dbReference type="ChEBI" id="CHEBI:58332"/>
        <dbReference type="ChEBI" id="CHEBI:58608"/>
        <dbReference type="EC" id="2.7.7.41"/>
    </reaction>
</comment>
<dbReference type="GO" id="GO:0004605">
    <property type="term" value="F:phosphatidate cytidylyltransferase activity"/>
    <property type="evidence" value="ECO:0007669"/>
    <property type="project" value="UniProtKB-EC"/>
</dbReference>
<keyword evidence="8" id="KW-1003">Cell membrane</keyword>
<keyword evidence="9" id="KW-0444">Lipid biosynthesis</keyword>
<evidence type="ECO:0000256" key="17">
    <source>
        <dbReference type="ARBA" id="ARBA00023264"/>
    </source>
</evidence>
<comment type="similarity">
    <text evidence="5 18">Belongs to the CDS family.</text>
</comment>
<feature type="transmembrane region" description="Helical" evidence="19">
    <location>
        <begin position="91"/>
        <end position="114"/>
    </location>
</feature>
<evidence type="ECO:0000256" key="16">
    <source>
        <dbReference type="ARBA" id="ARBA00023209"/>
    </source>
</evidence>
<evidence type="ECO:0000256" key="15">
    <source>
        <dbReference type="ARBA" id="ARBA00023136"/>
    </source>
</evidence>
<evidence type="ECO:0000256" key="4">
    <source>
        <dbReference type="ARBA" id="ARBA00005189"/>
    </source>
</evidence>
<dbReference type="RefSeq" id="WP_013537674.1">
    <property type="nucleotide sequence ID" value="NC_014926.1"/>
</dbReference>
<keyword evidence="17" id="KW-1208">Phospholipid metabolism</keyword>
<comment type="subcellular location">
    <subcellularLocation>
        <location evidence="2">Cell membrane</location>
        <topology evidence="2">Multi-pass membrane protein</topology>
    </subcellularLocation>
</comment>
<comment type="pathway">
    <text evidence="3 18">Phospholipid metabolism; CDP-diacylglycerol biosynthesis; CDP-diacylglycerol from sn-glycerol 3-phosphate: step 3/3.</text>
</comment>
<keyword evidence="15 19" id="KW-0472">Membrane</keyword>
<dbReference type="eggNOG" id="COG4589">
    <property type="taxonomic scope" value="Bacteria"/>
</dbReference>
<sequence>MRERLLGALLVVLYASLMVFGPPTLFYVLVYLLGVVAVIELFQMAELEEFSPLGILLFSLLFLFAVNIEKAVALLSYYFSTFAVLFHTSTLFYKLLLSVPAIFGTLLLAAFALYGMKLPRNFFPVLYFLVYLSFGFVSIALLPKHLFLLLIALVWSTDTFAYLVGRYFGRRKLVPSLSPKKTVEGALGGSLFGTLFSFPVALKFGILEPGITALFILFFLTVVSQLGDLLESALKRLFGVKDSGSTIPGHGGVLDRLDSAVAVAPLLLLLGGV</sequence>
<accession>E8T1Z3</accession>
<dbReference type="KEGG" id="tam:Theam_0921"/>
<evidence type="ECO:0000256" key="6">
    <source>
        <dbReference type="ARBA" id="ARBA00012487"/>
    </source>
</evidence>
<dbReference type="PANTHER" id="PTHR46382">
    <property type="entry name" value="PHOSPHATIDATE CYTIDYLYLTRANSFERASE"/>
    <property type="match status" value="1"/>
</dbReference>
<evidence type="ECO:0000256" key="10">
    <source>
        <dbReference type="ARBA" id="ARBA00022679"/>
    </source>
</evidence>
<feature type="transmembrane region" description="Helical" evidence="19">
    <location>
        <begin position="147"/>
        <end position="165"/>
    </location>
</feature>
<gene>
    <name evidence="20" type="ordered locus">Theam_0921</name>
</gene>
<evidence type="ECO:0000256" key="2">
    <source>
        <dbReference type="ARBA" id="ARBA00004651"/>
    </source>
</evidence>
<feature type="transmembrane region" description="Helical" evidence="19">
    <location>
        <begin position="54"/>
        <end position="79"/>
    </location>
</feature>
<evidence type="ECO:0000313" key="21">
    <source>
        <dbReference type="Proteomes" id="UP000006362"/>
    </source>
</evidence>
<name>E8T1Z3_THEA1</name>
<evidence type="ECO:0000256" key="19">
    <source>
        <dbReference type="SAM" id="Phobius"/>
    </source>
</evidence>
<feature type="transmembrane region" description="Helical" evidence="19">
    <location>
        <begin position="25"/>
        <end position="42"/>
    </location>
</feature>
<keyword evidence="12 18" id="KW-0548">Nucleotidyltransferase</keyword>
<organism evidence="20 21">
    <name type="scientific">Thermovibrio ammonificans (strain DSM 15698 / JCM 12110 / HB-1)</name>
    <dbReference type="NCBI Taxonomy" id="648996"/>
    <lineage>
        <taxon>Bacteria</taxon>
        <taxon>Pseudomonadati</taxon>
        <taxon>Aquificota</taxon>
        <taxon>Aquificia</taxon>
        <taxon>Desulfurobacteriales</taxon>
        <taxon>Desulfurobacteriaceae</taxon>
        <taxon>Thermovibrio</taxon>
    </lineage>
</organism>
<keyword evidence="16" id="KW-0594">Phospholipid biosynthesis</keyword>
<evidence type="ECO:0000256" key="8">
    <source>
        <dbReference type="ARBA" id="ARBA00022475"/>
    </source>
</evidence>
<evidence type="ECO:0000256" key="3">
    <source>
        <dbReference type="ARBA" id="ARBA00005119"/>
    </source>
</evidence>
<evidence type="ECO:0000313" key="20">
    <source>
        <dbReference type="EMBL" id="ADU96888.1"/>
    </source>
</evidence>
<evidence type="ECO:0000256" key="18">
    <source>
        <dbReference type="RuleBase" id="RU003938"/>
    </source>
</evidence>
<reference evidence="20" key="1">
    <citation type="submission" date="2011-01" db="EMBL/GenBank/DDBJ databases">
        <title>Complete sequence of chromosome of Thermovibrio ammonificans HB-1.</title>
        <authorList>
            <consortium name="US DOE Joint Genome Institute"/>
            <person name="Lucas S."/>
            <person name="Copeland A."/>
            <person name="Lapidus A."/>
            <person name="Cheng J.-F."/>
            <person name="Goodwin L."/>
            <person name="Pitluck S."/>
            <person name="Davenport K."/>
            <person name="Detter J.C."/>
            <person name="Han C."/>
            <person name="Tapia R."/>
            <person name="Land M."/>
            <person name="Hauser L."/>
            <person name="Kyrpides N."/>
            <person name="Ivanova N."/>
            <person name="Ovchinnikova G."/>
            <person name="Vetriani C."/>
            <person name="Woyke T."/>
        </authorList>
    </citation>
    <scope>NUCLEOTIDE SEQUENCE [LARGE SCALE GENOMIC DNA]</scope>
    <source>
        <strain evidence="20">HB-1</strain>
    </source>
</reference>
<dbReference type="EMBL" id="CP002444">
    <property type="protein sequence ID" value="ADU96888.1"/>
    <property type="molecule type" value="Genomic_DNA"/>
</dbReference>
<feature type="transmembrane region" description="Helical" evidence="19">
    <location>
        <begin position="211"/>
        <end position="230"/>
    </location>
</feature>
<evidence type="ECO:0000256" key="11">
    <source>
        <dbReference type="ARBA" id="ARBA00022692"/>
    </source>
</evidence>
<dbReference type="InterPro" id="IPR000374">
    <property type="entry name" value="PC_trans"/>
</dbReference>
<keyword evidence="10 18" id="KW-0808">Transferase</keyword>
<dbReference type="PANTHER" id="PTHR46382:SF1">
    <property type="entry name" value="PHOSPHATIDATE CYTIDYLYLTRANSFERASE"/>
    <property type="match status" value="1"/>
</dbReference>
<feature type="transmembrane region" description="Helical" evidence="19">
    <location>
        <begin position="121"/>
        <end position="141"/>
    </location>
</feature>
<protein>
    <recommendedName>
        <fullName evidence="7 18">Phosphatidate cytidylyltransferase</fullName>
        <ecNumber evidence="6 18">2.7.7.41</ecNumber>
    </recommendedName>
</protein>
<evidence type="ECO:0000256" key="5">
    <source>
        <dbReference type="ARBA" id="ARBA00010185"/>
    </source>
</evidence>
<keyword evidence="11 18" id="KW-0812">Transmembrane</keyword>
<evidence type="ECO:0000256" key="1">
    <source>
        <dbReference type="ARBA" id="ARBA00001698"/>
    </source>
</evidence>
<evidence type="ECO:0000256" key="7">
    <source>
        <dbReference type="ARBA" id="ARBA00019373"/>
    </source>
</evidence>
<evidence type="ECO:0000256" key="13">
    <source>
        <dbReference type="ARBA" id="ARBA00022989"/>
    </source>
</evidence>
<keyword evidence="21" id="KW-1185">Reference proteome</keyword>
<keyword evidence="14" id="KW-0443">Lipid metabolism</keyword>
<proteinExistence type="inferred from homology"/>
<dbReference type="PROSITE" id="PS01315">
    <property type="entry name" value="CDS"/>
    <property type="match status" value="1"/>
</dbReference>
<dbReference type="GO" id="GO:0005886">
    <property type="term" value="C:plasma membrane"/>
    <property type="evidence" value="ECO:0007669"/>
    <property type="project" value="UniProtKB-SubCell"/>
</dbReference>
<evidence type="ECO:0000256" key="14">
    <source>
        <dbReference type="ARBA" id="ARBA00023098"/>
    </source>
</evidence>
<dbReference type="HOGENOM" id="CLU_037294_2_2_0"/>
<dbReference type="Pfam" id="PF01148">
    <property type="entry name" value="CTP_transf_1"/>
    <property type="match status" value="1"/>
</dbReference>
<comment type="pathway">
    <text evidence="4">Lipid metabolism.</text>
</comment>
<dbReference type="Proteomes" id="UP000006362">
    <property type="component" value="Chromosome"/>
</dbReference>
<dbReference type="OrthoDB" id="9799199at2"/>
<evidence type="ECO:0000256" key="9">
    <source>
        <dbReference type="ARBA" id="ARBA00022516"/>
    </source>
</evidence>
<keyword evidence="13 19" id="KW-1133">Transmembrane helix</keyword>
<dbReference type="EC" id="2.7.7.41" evidence="6 18"/>
<evidence type="ECO:0000256" key="12">
    <source>
        <dbReference type="ARBA" id="ARBA00022695"/>
    </source>
</evidence>
<dbReference type="STRING" id="648996.Theam_0921"/>